<evidence type="ECO:0000256" key="4">
    <source>
        <dbReference type="ARBA" id="ARBA00022729"/>
    </source>
</evidence>
<evidence type="ECO:0000313" key="9">
    <source>
        <dbReference type="Ensembl" id="ENSNMLP00000044237.1"/>
    </source>
</evidence>
<name>A0A8C6V2B5_9GOBI</name>
<keyword evidence="10" id="KW-1185">Reference proteome</keyword>
<evidence type="ECO:0000256" key="3">
    <source>
        <dbReference type="ARBA" id="ARBA00022622"/>
    </source>
</evidence>
<evidence type="ECO:0000313" key="10">
    <source>
        <dbReference type="Proteomes" id="UP000694523"/>
    </source>
</evidence>
<dbReference type="GO" id="GO:0098552">
    <property type="term" value="C:side of membrane"/>
    <property type="evidence" value="ECO:0007669"/>
    <property type="project" value="UniProtKB-KW"/>
</dbReference>
<reference evidence="9" key="1">
    <citation type="submission" date="2025-08" db="UniProtKB">
        <authorList>
            <consortium name="Ensembl"/>
        </authorList>
    </citation>
    <scope>IDENTIFICATION</scope>
</reference>
<dbReference type="PANTHER" id="PTHR47613:SF1">
    <property type="entry name" value="SPERM ACROSOME MEMBRANE-ASSOCIATED PROTEIN 4"/>
    <property type="match status" value="1"/>
</dbReference>
<evidence type="ECO:0000256" key="1">
    <source>
        <dbReference type="ARBA" id="ARBA00004609"/>
    </source>
</evidence>
<keyword evidence="8" id="KW-0449">Lipoprotein</keyword>
<evidence type="ECO:0000256" key="7">
    <source>
        <dbReference type="ARBA" id="ARBA00023180"/>
    </source>
</evidence>
<comment type="subcellular location">
    <subcellularLocation>
        <location evidence="1">Cell membrane</location>
        <topology evidence="1">Lipid-anchor</topology>
        <topology evidence="1">GPI-anchor</topology>
    </subcellularLocation>
</comment>
<protein>
    <recommendedName>
        <fullName evidence="11">UPAR/Ly6 domain-containing protein</fullName>
    </recommendedName>
</protein>
<evidence type="ECO:0000256" key="8">
    <source>
        <dbReference type="ARBA" id="ARBA00023288"/>
    </source>
</evidence>
<dbReference type="Ensembl" id="ENSNMLT00000049100.1">
    <property type="protein sequence ID" value="ENSNMLP00000044237.1"/>
    <property type="gene ID" value="ENSNMLG00000026777.1"/>
</dbReference>
<dbReference type="InterPro" id="IPR046354">
    <property type="entry name" value="SPACA4/Bouncer"/>
</dbReference>
<evidence type="ECO:0000256" key="5">
    <source>
        <dbReference type="ARBA" id="ARBA00023136"/>
    </source>
</evidence>
<proteinExistence type="predicted"/>
<accession>A0A8C6V2B5</accession>
<keyword evidence="6" id="KW-1015">Disulfide bond</keyword>
<dbReference type="SUPFAM" id="SSF57302">
    <property type="entry name" value="Snake toxin-like"/>
    <property type="match status" value="1"/>
</dbReference>
<evidence type="ECO:0000256" key="2">
    <source>
        <dbReference type="ARBA" id="ARBA00022475"/>
    </source>
</evidence>
<organism evidence="9 10">
    <name type="scientific">Neogobius melanostomus</name>
    <name type="common">round goby</name>
    <dbReference type="NCBI Taxonomy" id="47308"/>
    <lineage>
        <taxon>Eukaryota</taxon>
        <taxon>Metazoa</taxon>
        <taxon>Chordata</taxon>
        <taxon>Craniata</taxon>
        <taxon>Vertebrata</taxon>
        <taxon>Euteleostomi</taxon>
        <taxon>Actinopterygii</taxon>
        <taxon>Neopterygii</taxon>
        <taxon>Teleostei</taxon>
        <taxon>Neoteleostei</taxon>
        <taxon>Acanthomorphata</taxon>
        <taxon>Gobiaria</taxon>
        <taxon>Gobiiformes</taxon>
        <taxon>Gobioidei</taxon>
        <taxon>Gobiidae</taxon>
        <taxon>Benthophilinae</taxon>
        <taxon>Neogobiini</taxon>
        <taxon>Neogobius</taxon>
    </lineage>
</organism>
<keyword evidence="2" id="KW-1003">Cell membrane</keyword>
<dbReference type="GO" id="GO:0005886">
    <property type="term" value="C:plasma membrane"/>
    <property type="evidence" value="ECO:0007669"/>
    <property type="project" value="UniProtKB-SubCell"/>
</dbReference>
<dbReference type="AlphaFoldDB" id="A0A8C6V2B5"/>
<dbReference type="GO" id="GO:0035036">
    <property type="term" value="P:sperm-egg recognition"/>
    <property type="evidence" value="ECO:0007669"/>
    <property type="project" value="TreeGrafter"/>
</dbReference>
<keyword evidence="5" id="KW-0472">Membrane</keyword>
<dbReference type="PANTHER" id="PTHR47613">
    <property type="entry name" value="SPERM ACROSOME MEMBRANE-ASSOCIATED PROTEIN 4"/>
    <property type="match status" value="1"/>
</dbReference>
<keyword evidence="3" id="KW-0336">GPI-anchor</keyword>
<keyword evidence="7" id="KW-0325">Glycoprotein</keyword>
<dbReference type="InterPro" id="IPR045860">
    <property type="entry name" value="Snake_toxin-like_sf"/>
</dbReference>
<reference evidence="9" key="2">
    <citation type="submission" date="2025-09" db="UniProtKB">
        <authorList>
            <consortium name="Ensembl"/>
        </authorList>
    </citation>
    <scope>IDENTIFICATION</scope>
</reference>
<evidence type="ECO:0008006" key="11">
    <source>
        <dbReference type="Google" id="ProtNLM"/>
    </source>
</evidence>
<keyword evidence="4" id="KW-0732">Signal</keyword>
<dbReference type="Proteomes" id="UP000694523">
    <property type="component" value="Unplaced"/>
</dbReference>
<sequence length="112" mass="12492">INRLMEAATLEDENSLECFRCDLGFWDACYTLKTNCSHTERCYTGRGKAADVLDVKTLGCLFTNKTIFIMTKHCCDTPLCNSACRHPTNLLLWVFLMALTARQLGGASLGPH</sequence>
<evidence type="ECO:0000256" key="6">
    <source>
        <dbReference type="ARBA" id="ARBA00023157"/>
    </source>
</evidence>